<feature type="region of interest" description="Disordered" evidence="1">
    <location>
        <begin position="137"/>
        <end position="184"/>
    </location>
</feature>
<accession>A0A6J1CMA7</accession>
<feature type="compositionally biased region" description="Basic and acidic residues" evidence="1">
    <location>
        <begin position="66"/>
        <end position="82"/>
    </location>
</feature>
<dbReference type="RefSeq" id="XP_022142272.1">
    <property type="nucleotide sequence ID" value="XM_022286580.1"/>
</dbReference>
<proteinExistence type="predicted"/>
<evidence type="ECO:0000256" key="1">
    <source>
        <dbReference type="SAM" id="MobiDB-lite"/>
    </source>
</evidence>
<dbReference type="PANTHER" id="PTHR33871">
    <property type="entry name" value="OS05G0503100 PROTEIN-RELATED"/>
    <property type="match status" value="1"/>
</dbReference>
<feature type="compositionally biased region" description="Polar residues" evidence="1">
    <location>
        <begin position="1"/>
        <end position="10"/>
    </location>
</feature>
<feature type="compositionally biased region" description="Basic and acidic residues" evidence="1">
    <location>
        <begin position="12"/>
        <end position="30"/>
    </location>
</feature>
<name>A0A6J1CMA7_MOMCH</name>
<dbReference type="Proteomes" id="UP000504603">
    <property type="component" value="Unplaced"/>
</dbReference>
<feature type="non-terminal residue" evidence="3">
    <location>
        <position position="184"/>
    </location>
</feature>
<evidence type="ECO:0000313" key="2">
    <source>
        <dbReference type="Proteomes" id="UP000504603"/>
    </source>
</evidence>
<sequence length="184" mass="20413">MGCCVSSGNSAHKFDRNSAAADEKIYESREPPSSMEEETVKEVLTETPALKPPPPPKNHPPDEDEAPKPVADKVKEEENEIEKKIRVIPTNCVAEHACEFSEISSPSECLSAATFTDKMDDGEEVHQRVFRASPVKLPKNQSFSGDVKREMLPNRALNRRSDQSPVRRNGVVGSARLAQNRDMN</sequence>
<dbReference type="KEGG" id="mcha:111012433"/>
<gene>
    <name evidence="3" type="primary">LOC111012433</name>
</gene>
<reference evidence="3" key="1">
    <citation type="submission" date="2025-08" db="UniProtKB">
        <authorList>
            <consortium name="RefSeq"/>
        </authorList>
    </citation>
    <scope>IDENTIFICATION</scope>
</reference>
<organism evidence="2 3">
    <name type="scientific">Momordica charantia</name>
    <name type="common">Bitter gourd</name>
    <name type="synonym">Balsam pear</name>
    <dbReference type="NCBI Taxonomy" id="3673"/>
    <lineage>
        <taxon>Eukaryota</taxon>
        <taxon>Viridiplantae</taxon>
        <taxon>Streptophyta</taxon>
        <taxon>Embryophyta</taxon>
        <taxon>Tracheophyta</taxon>
        <taxon>Spermatophyta</taxon>
        <taxon>Magnoliopsida</taxon>
        <taxon>eudicotyledons</taxon>
        <taxon>Gunneridae</taxon>
        <taxon>Pentapetalae</taxon>
        <taxon>rosids</taxon>
        <taxon>fabids</taxon>
        <taxon>Cucurbitales</taxon>
        <taxon>Cucurbitaceae</taxon>
        <taxon>Momordiceae</taxon>
        <taxon>Momordica</taxon>
    </lineage>
</organism>
<evidence type="ECO:0000313" key="3">
    <source>
        <dbReference type="RefSeq" id="XP_022142272.1"/>
    </source>
</evidence>
<protein>
    <submittedName>
        <fullName evidence="3">Uncharacterized protein LOC111012433</fullName>
    </submittedName>
</protein>
<dbReference type="GeneID" id="111012433"/>
<dbReference type="AlphaFoldDB" id="A0A6J1CMA7"/>
<feature type="region of interest" description="Disordered" evidence="1">
    <location>
        <begin position="1"/>
        <end position="82"/>
    </location>
</feature>
<keyword evidence="2" id="KW-1185">Reference proteome</keyword>
<dbReference type="PANTHER" id="PTHR33871:SF1">
    <property type="entry name" value="OS05G0503100 PROTEIN"/>
    <property type="match status" value="1"/>
</dbReference>
<dbReference type="OrthoDB" id="1922230at2759"/>